<reference evidence="3" key="1">
    <citation type="submission" date="2021-02" db="EMBL/GenBank/DDBJ databases">
        <authorList>
            <person name="Nowell W R."/>
        </authorList>
    </citation>
    <scope>NUCLEOTIDE SEQUENCE</scope>
</reference>
<accession>A0A819YUU3</accession>
<feature type="transmembrane region" description="Helical" evidence="2">
    <location>
        <begin position="155"/>
        <end position="177"/>
    </location>
</feature>
<feature type="non-terminal residue" evidence="3">
    <location>
        <position position="1"/>
    </location>
</feature>
<keyword evidence="2" id="KW-0812">Transmembrane</keyword>
<keyword evidence="2" id="KW-1133">Transmembrane helix</keyword>
<evidence type="ECO:0000256" key="1">
    <source>
        <dbReference type="SAM" id="MobiDB-lite"/>
    </source>
</evidence>
<proteinExistence type="predicted"/>
<keyword evidence="2" id="KW-0472">Membrane</keyword>
<gene>
    <name evidence="3" type="ORF">OVN521_LOCUS24214</name>
</gene>
<evidence type="ECO:0000256" key="2">
    <source>
        <dbReference type="SAM" id="Phobius"/>
    </source>
</evidence>
<protein>
    <submittedName>
        <fullName evidence="3">Uncharacterized protein</fullName>
    </submittedName>
</protein>
<organism evidence="3 4">
    <name type="scientific">Rotaria magnacalcarata</name>
    <dbReference type="NCBI Taxonomy" id="392030"/>
    <lineage>
        <taxon>Eukaryota</taxon>
        <taxon>Metazoa</taxon>
        <taxon>Spiralia</taxon>
        <taxon>Gnathifera</taxon>
        <taxon>Rotifera</taxon>
        <taxon>Eurotatoria</taxon>
        <taxon>Bdelloidea</taxon>
        <taxon>Philodinida</taxon>
        <taxon>Philodinidae</taxon>
        <taxon>Rotaria</taxon>
    </lineage>
</organism>
<sequence>MSSTDPIRVIHSSKSNLELIHSANTVNCRSAPTIKLSHISSARYQPRATRIHRTRRQPIYYENSWKQGISQLKKIPRLLSSPYHHRITPISQRKFVPVDTSMHFDTQITKPKHKWMNSIKRISIPTFIRNSNILRELSESNGKKRRKKRRIFSPWILFCCLLCCALLLSAIVAVLLIELLPKPRTSTSTTSTSTTSTTSTSTTTTTSMSTTSSTSTSSTSTTSSTSSTTSTTTSTSATTSTASTTTTIT</sequence>
<comment type="caution">
    <text evidence="3">The sequence shown here is derived from an EMBL/GenBank/DDBJ whole genome shotgun (WGS) entry which is preliminary data.</text>
</comment>
<feature type="region of interest" description="Disordered" evidence="1">
    <location>
        <begin position="184"/>
        <end position="249"/>
    </location>
</feature>
<dbReference type="EMBL" id="CAJOBG010005700">
    <property type="protein sequence ID" value="CAF4162421.1"/>
    <property type="molecule type" value="Genomic_DNA"/>
</dbReference>
<evidence type="ECO:0000313" key="3">
    <source>
        <dbReference type="EMBL" id="CAF4162421.1"/>
    </source>
</evidence>
<evidence type="ECO:0000313" key="4">
    <source>
        <dbReference type="Proteomes" id="UP000663866"/>
    </source>
</evidence>
<keyword evidence="4" id="KW-1185">Reference proteome</keyword>
<dbReference type="Proteomes" id="UP000663866">
    <property type="component" value="Unassembled WGS sequence"/>
</dbReference>
<dbReference type="AlphaFoldDB" id="A0A819YUU3"/>
<name>A0A819YUU3_9BILA</name>